<evidence type="ECO:0000313" key="1">
    <source>
        <dbReference type="EMBL" id="OAR02366.1"/>
    </source>
</evidence>
<dbReference type="EMBL" id="LUKN01000727">
    <property type="protein sequence ID" value="OAR02366.1"/>
    <property type="molecule type" value="Genomic_DNA"/>
</dbReference>
<sequence>MCEYEIYARLCACNDRRCKLKVTELGEDEDTYEGHIIKVLTCYRISQTCLGMFTNTDPDRPLVKFGMLPENGNSKQDCKNAVYYFSEKTPPVCVKVYKACLLVCDWKGNPSSSKTGSVKGE</sequence>
<dbReference type="AlphaFoldDB" id="A0A179II79"/>
<accession>A0A179II79</accession>
<keyword evidence="2" id="KW-1185">Reference proteome</keyword>
<dbReference type="OMA" id="VARIDTC"/>
<organism evidence="1 2">
    <name type="scientific">Cordyceps confragosa</name>
    <name type="common">Lecanicillium lecanii</name>
    <dbReference type="NCBI Taxonomy" id="2714763"/>
    <lineage>
        <taxon>Eukaryota</taxon>
        <taxon>Fungi</taxon>
        <taxon>Dikarya</taxon>
        <taxon>Ascomycota</taxon>
        <taxon>Pezizomycotina</taxon>
        <taxon>Sordariomycetes</taxon>
        <taxon>Hypocreomycetidae</taxon>
        <taxon>Hypocreales</taxon>
        <taxon>Cordycipitaceae</taxon>
        <taxon>Akanthomyces</taxon>
    </lineage>
</organism>
<dbReference type="Proteomes" id="UP000243081">
    <property type="component" value="Unassembled WGS sequence"/>
</dbReference>
<evidence type="ECO:0000313" key="2">
    <source>
        <dbReference type="Proteomes" id="UP000243081"/>
    </source>
</evidence>
<protein>
    <submittedName>
        <fullName evidence="1">Uncharacterized protein</fullName>
    </submittedName>
</protein>
<proteinExistence type="predicted"/>
<comment type="caution">
    <text evidence="1">The sequence shown here is derived from an EMBL/GenBank/DDBJ whole genome shotgun (WGS) entry which is preliminary data.</text>
</comment>
<gene>
    <name evidence="1" type="ORF">LLEC1_05690</name>
</gene>
<dbReference type="OrthoDB" id="4874419at2759"/>
<reference evidence="1 2" key="1">
    <citation type="submission" date="2016-03" db="EMBL/GenBank/DDBJ databases">
        <title>Fine-scale spatial genetic structure of a fungal parasite of coffee scale insects.</title>
        <authorList>
            <person name="Jackson D."/>
            <person name="Zemenick K.A."/>
            <person name="Malloure B."/>
            <person name="Quandt C.A."/>
            <person name="James T.Y."/>
        </authorList>
    </citation>
    <scope>NUCLEOTIDE SEQUENCE [LARGE SCALE GENOMIC DNA]</scope>
    <source>
        <strain evidence="1 2">UM487</strain>
    </source>
</reference>
<name>A0A179II79_CORDF</name>